<evidence type="ECO:0000256" key="1">
    <source>
        <dbReference type="SAM" id="Phobius"/>
    </source>
</evidence>
<reference evidence="2" key="2">
    <citation type="submission" date="2024-05" db="EMBL/GenBank/DDBJ databases">
        <title>Rhodohalobacter halophilus gen. nov., sp. nov., a moderately halophilic member of the family Balneolaceae.</title>
        <authorList>
            <person name="Xia J."/>
        </authorList>
    </citation>
    <scope>NUCLEOTIDE SEQUENCE</scope>
    <source>
        <strain evidence="2">WB101</strain>
    </source>
</reference>
<feature type="transmembrane region" description="Helical" evidence="1">
    <location>
        <begin position="38"/>
        <end position="58"/>
    </location>
</feature>
<dbReference type="EMBL" id="JAKLWS010000010">
    <property type="protein sequence ID" value="MCG2588910.1"/>
    <property type="molecule type" value="Genomic_DNA"/>
</dbReference>
<keyword evidence="1" id="KW-1133">Transmembrane helix</keyword>
<sequence length="108" mass="12524">MEHTTDDNIEDSFPHEIEGWNWGAFFLNGFWGIGNKTYIALLAFVPVINVPVMIYLGLKGNELAWGNKNWESIEHFKEIQRKWNIAGFIAFVIYAIVVLWEFWGIFAG</sequence>
<organism evidence="2 3">
    <name type="scientific">Rhodohalobacter sulfatireducens</name>
    <dbReference type="NCBI Taxonomy" id="2911366"/>
    <lineage>
        <taxon>Bacteria</taxon>
        <taxon>Pseudomonadati</taxon>
        <taxon>Balneolota</taxon>
        <taxon>Balneolia</taxon>
        <taxon>Balneolales</taxon>
        <taxon>Balneolaceae</taxon>
        <taxon>Rhodohalobacter</taxon>
    </lineage>
</organism>
<keyword evidence="3" id="KW-1185">Reference proteome</keyword>
<evidence type="ECO:0000313" key="2">
    <source>
        <dbReference type="EMBL" id="MCG2588910.1"/>
    </source>
</evidence>
<keyword evidence="1" id="KW-0472">Membrane</keyword>
<name>A0ABS9KDK5_9BACT</name>
<evidence type="ECO:0000313" key="3">
    <source>
        <dbReference type="Proteomes" id="UP001165366"/>
    </source>
</evidence>
<protein>
    <submittedName>
        <fullName evidence="2">Uncharacterized protein</fullName>
    </submittedName>
</protein>
<dbReference type="Proteomes" id="UP001165366">
    <property type="component" value="Unassembled WGS sequence"/>
</dbReference>
<keyword evidence="1" id="KW-0812">Transmembrane</keyword>
<dbReference type="RefSeq" id="WP_237853951.1">
    <property type="nucleotide sequence ID" value="NZ_JAKLWS010000010.1"/>
</dbReference>
<gene>
    <name evidence="2" type="ORF">L6773_10050</name>
</gene>
<feature type="transmembrane region" description="Helical" evidence="1">
    <location>
        <begin position="85"/>
        <end position="106"/>
    </location>
</feature>
<comment type="caution">
    <text evidence="2">The sequence shown here is derived from an EMBL/GenBank/DDBJ whole genome shotgun (WGS) entry which is preliminary data.</text>
</comment>
<proteinExistence type="predicted"/>
<accession>A0ABS9KDK5</accession>
<reference evidence="2" key="1">
    <citation type="submission" date="2022-01" db="EMBL/GenBank/DDBJ databases">
        <authorList>
            <person name="Wang Y."/>
        </authorList>
    </citation>
    <scope>NUCLEOTIDE SEQUENCE</scope>
    <source>
        <strain evidence="2">WB101</strain>
    </source>
</reference>